<reference evidence="2 3" key="2">
    <citation type="journal article" date="2009" name="PLoS ONE">
        <title>An integrated genetic and cytogenetic map of the cucumber genome.</title>
        <authorList>
            <person name="Ren Y."/>
            <person name="Zhang Z."/>
            <person name="Liu J."/>
            <person name="Staub J.E."/>
            <person name="Han Y."/>
            <person name="Cheng Z."/>
            <person name="Li X."/>
            <person name="Lu J."/>
            <person name="Miao H."/>
            <person name="Kang H."/>
            <person name="Xie B."/>
            <person name="Gu X."/>
            <person name="Wang X."/>
            <person name="Du Y."/>
            <person name="Jin W."/>
            <person name="Huang S."/>
        </authorList>
    </citation>
    <scope>NUCLEOTIDE SEQUENCE [LARGE SCALE GENOMIC DNA]</scope>
    <source>
        <strain evidence="3">cv. 9930</strain>
    </source>
</reference>
<dbReference type="PANTHER" id="PTHR35722">
    <property type="entry name" value="MAL D 1-ASSOCIATED PROTEIN"/>
    <property type="match status" value="1"/>
</dbReference>
<evidence type="ECO:0000313" key="2">
    <source>
        <dbReference type="EMBL" id="KGN59236.1"/>
    </source>
</evidence>
<dbReference type="Proteomes" id="UP000029981">
    <property type="component" value="Chromosome 3"/>
</dbReference>
<name>A0A0A0LGU7_CUCSA</name>
<dbReference type="InterPro" id="IPR053346">
    <property type="entry name" value="Fra_a_1-associated"/>
</dbReference>
<dbReference type="PANTHER" id="PTHR35722:SF1">
    <property type="entry name" value="MAL D 1-ASSOCIATED PROTEIN"/>
    <property type="match status" value="1"/>
</dbReference>
<feature type="region of interest" description="Disordered" evidence="1">
    <location>
        <begin position="173"/>
        <end position="197"/>
    </location>
</feature>
<dbReference type="Gramene" id="KGN59236">
    <property type="protein sequence ID" value="KGN59236"/>
    <property type="gene ID" value="Csa_3G782830"/>
</dbReference>
<protein>
    <recommendedName>
        <fullName evidence="4">Mal d 1-associated protein</fullName>
    </recommendedName>
</protein>
<organism evidence="2 3">
    <name type="scientific">Cucumis sativus</name>
    <name type="common">Cucumber</name>
    <dbReference type="NCBI Taxonomy" id="3659"/>
    <lineage>
        <taxon>Eukaryota</taxon>
        <taxon>Viridiplantae</taxon>
        <taxon>Streptophyta</taxon>
        <taxon>Embryophyta</taxon>
        <taxon>Tracheophyta</taxon>
        <taxon>Spermatophyta</taxon>
        <taxon>Magnoliopsida</taxon>
        <taxon>eudicotyledons</taxon>
        <taxon>Gunneridae</taxon>
        <taxon>Pentapetalae</taxon>
        <taxon>rosids</taxon>
        <taxon>fabids</taxon>
        <taxon>Cucurbitales</taxon>
        <taxon>Cucurbitaceae</taxon>
        <taxon>Benincaseae</taxon>
        <taxon>Cucumis</taxon>
    </lineage>
</organism>
<dbReference type="EMBL" id="CM002924">
    <property type="protein sequence ID" value="KGN59236.1"/>
    <property type="molecule type" value="Genomic_DNA"/>
</dbReference>
<feature type="region of interest" description="Disordered" evidence="1">
    <location>
        <begin position="1"/>
        <end position="33"/>
    </location>
</feature>
<keyword evidence="3" id="KW-1185">Reference proteome</keyword>
<accession>A0A0A0LGU7</accession>
<evidence type="ECO:0008006" key="4">
    <source>
        <dbReference type="Google" id="ProtNLM"/>
    </source>
</evidence>
<sequence length="197" mass="22164">MGWVWRDDTDDSDSFAADADKFNNSTSPSSSDWCSTRNVVRSHCKTEEVEPGKFVRKCERTEEILRDCIGRPTEVIKSNKEITEEDVTDQMVNRSFSLGSSPSEHRPLDFPGLRSDIDAIEQSLFGSMKGFFEAAEEIKNGFFGSLRDPPLFNRDSSSSASMRRGIPIEEDHDPVFFYNPKEPDSGHVDLSGLARDV</sequence>
<dbReference type="AlphaFoldDB" id="A0A0A0LGU7"/>
<reference evidence="2 3" key="4">
    <citation type="journal article" date="2011" name="BMC Genomics">
        <title>RNA-Seq improves annotation of protein-coding genes in the cucumber genome.</title>
        <authorList>
            <person name="Li Z."/>
            <person name="Zhang Z."/>
            <person name="Yan P."/>
            <person name="Huang S."/>
            <person name="Fei Z."/>
            <person name="Lin K."/>
        </authorList>
    </citation>
    <scope>NUCLEOTIDE SEQUENCE [LARGE SCALE GENOMIC DNA]</scope>
    <source>
        <strain evidence="3">cv. 9930</strain>
    </source>
</reference>
<evidence type="ECO:0000313" key="3">
    <source>
        <dbReference type="Proteomes" id="UP000029981"/>
    </source>
</evidence>
<reference evidence="2 3" key="3">
    <citation type="journal article" date="2010" name="BMC Genomics">
        <title>Transcriptome sequencing and comparative analysis of cucumber flowers with different sex types.</title>
        <authorList>
            <person name="Guo S."/>
            <person name="Zheng Y."/>
            <person name="Joung J.G."/>
            <person name="Liu S."/>
            <person name="Zhang Z."/>
            <person name="Crasta O.R."/>
            <person name="Sobral B.W."/>
            <person name="Xu Y."/>
            <person name="Huang S."/>
            <person name="Fei Z."/>
        </authorList>
    </citation>
    <scope>NUCLEOTIDE SEQUENCE [LARGE SCALE GENOMIC DNA]</scope>
    <source>
        <strain evidence="3">cv. 9930</strain>
    </source>
</reference>
<dbReference type="STRING" id="3659.A0A0A0LGU7"/>
<gene>
    <name evidence="2" type="ORF">Csa_3G782830</name>
</gene>
<evidence type="ECO:0000256" key="1">
    <source>
        <dbReference type="SAM" id="MobiDB-lite"/>
    </source>
</evidence>
<dbReference type="OMA" id="EMRNGFF"/>
<reference evidence="2 3" key="1">
    <citation type="journal article" date="2009" name="Nat. Genet.">
        <title>The genome of the cucumber, Cucumis sativus L.</title>
        <authorList>
            <person name="Huang S."/>
            <person name="Li R."/>
            <person name="Zhang Z."/>
            <person name="Li L."/>
            <person name="Gu X."/>
            <person name="Fan W."/>
            <person name="Lucas W.J."/>
            <person name="Wang X."/>
            <person name="Xie B."/>
            <person name="Ni P."/>
            <person name="Ren Y."/>
            <person name="Zhu H."/>
            <person name="Li J."/>
            <person name="Lin K."/>
            <person name="Jin W."/>
            <person name="Fei Z."/>
            <person name="Li G."/>
            <person name="Staub J."/>
            <person name="Kilian A."/>
            <person name="van der Vossen E.A."/>
            <person name="Wu Y."/>
            <person name="Guo J."/>
            <person name="He J."/>
            <person name="Jia Z."/>
            <person name="Ren Y."/>
            <person name="Tian G."/>
            <person name="Lu Y."/>
            <person name="Ruan J."/>
            <person name="Qian W."/>
            <person name="Wang M."/>
            <person name="Huang Q."/>
            <person name="Li B."/>
            <person name="Xuan Z."/>
            <person name="Cao J."/>
            <person name="Asan"/>
            <person name="Wu Z."/>
            <person name="Zhang J."/>
            <person name="Cai Q."/>
            <person name="Bai Y."/>
            <person name="Zhao B."/>
            <person name="Han Y."/>
            <person name="Li Y."/>
            <person name="Li X."/>
            <person name="Wang S."/>
            <person name="Shi Q."/>
            <person name="Liu S."/>
            <person name="Cho W.K."/>
            <person name="Kim J.Y."/>
            <person name="Xu Y."/>
            <person name="Heller-Uszynska K."/>
            <person name="Miao H."/>
            <person name="Cheng Z."/>
            <person name="Zhang S."/>
            <person name="Wu J."/>
            <person name="Yang Y."/>
            <person name="Kang H."/>
            <person name="Li M."/>
            <person name="Liang H."/>
            <person name="Ren X."/>
            <person name="Shi Z."/>
            <person name="Wen M."/>
            <person name="Jian M."/>
            <person name="Yang H."/>
            <person name="Zhang G."/>
            <person name="Yang Z."/>
            <person name="Chen R."/>
            <person name="Liu S."/>
            <person name="Li J."/>
            <person name="Ma L."/>
            <person name="Liu H."/>
            <person name="Zhou Y."/>
            <person name="Zhao J."/>
            <person name="Fang X."/>
            <person name="Li G."/>
            <person name="Fang L."/>
            <person name="Li Y."/>
            <person name="Liu D."/>
            <person name="Zheng H."/>
            <person name="Zhang Y."/>
            <person name="Qin N."/>
            <person name="Li Z."/>
            <person name="Yang G."/>
            <person name="Yang S."/>
            <person name="Bolund L."/>
            <person name="Kristiansen K."/>
            <person name="Zheng H."/>
            <person name="Li S."/>
            <person name="Zhang X."/>
            <person name="Yang H."/>
            <person name="Wang J."/>
            <person name="Sun R."/>
            <person name="Zhang B."/>
            <person name="Jiang S."/>
            <person name="Wang J."/>
            <person name="Du Y."/>
            <person name="Li S."/>
        </authorList>
    </citation>
    <scope>NUCLEOTIDE SEQUENCE [LARGE SCALE GENOMIC DNA]</scope>
    <source>
        <strain evidence="3">cv. 9930</strain>
    </source>
</reference>
<dbReference type="OrthoDB" id="1914474at2759"/>
<dbReference type="eggNOG" id="ENOG502S1I5">
    <property type="taxonomic scope" value="Eukaryota"/>
</dbReference>
<proteinExistence type="predicted"/>
<dbReference type="KEGG" id="csv:101211397"/>